<protein>
    <submittedName>
        <fullName evidence="2">Uncharacterized protein</fullName>
    </submittedName>
</protein>
<organism evidence="2 3">
    <name type="scientific">Rhizopus delemar (strain RA 99-880 / ATCC MYA-4621 / FGSC 9543 / NRRL 43880)</name>
    <name type="common">Mucormycosis agent</name>
    <name type="synonym">Rhizopus arrhizus var. delemar</name>
    <dbReference type="NCBI Taxonomy" id="246409"/>
    <lineage>
        <taxon>Eukaryota</taxon>
        <taxon>Fungi</taxon>
        <taxon>Fungi incertae sedis</taxon>
        <taxon>Mucoromycota</taxon>
        <taxon>Mucoromycotina</taxon>
        <taxon>Mucoromycetes</taxon>
        <taxon>Mucorales</taxon>
        <taxon>Mucorineae</taxon>
        <taxon>Rhizopodaceae</taxon>
        <taxon>Rhizopus</taxon>
    </lineage>
</organism>
<evidence type="ECO:0000313" key="2">
    <source>
        <dbReference type="EMBL" id="EIE78808.1"/>
    </source>
</evidence>
<feature type="region of interest" description="Disordered" evidence="1">
    <location>
        <begin position="50"/>
        <end position="70"/>
    </location>
</feature>
<sequence length="105" mass="11813">MSGVMDIKHLLCQPCEPYSSKPSYFEPGIHPPFSTYPELESLNSSCQSSICSSPRTLSPPQTPPSSFRRRVQNPLPQATFKPEHHGHLKKTVFYSKVTNKVYHGP</sequence>
<dbReference type="GeneID" id="93610484"/>
<dbReference type="VEuPathDB" id="FungiDB:RO3G_03513"/>
<reference evidence="2 3" key="1">
    <citation type="journal article" date="2009" name="PLoS Genet.">
        <title>Genomic analysis of the basal lineage fungus Rhizopus oryzae reveals a whole-genome duplication.</title>
        <authorList>
            <person name="Ma L.-J."/>
            <person name="Ibrahim A.S."/>
            <person name="Skory C."/>
            <person name="Grabherr M.G."/>
            <person name="Burger G."/>
            <person name="Butler M."/>
            <person name="Elias M."/>
            <person name="Idnurm A."/>
            <person name="Lang B.F."/>
            <person name="Sone T."/>
            <person name="Abe A."/>
            <person name="Calvo S.E."/>
            <person name="Corrochano L.M."/>
            <person name="Engels R."/>
            <person name="Fu J."/>
            <person name="Hansberg W."/>
            <person name="Kim J.-M."/>
            <person name="Kodira C.D."/>
            <person name="Koehrsen M.J."/>
            <person name="Liu B."/>
            <person name="Miranda-Saavedra D."/>
            <person name="O'Leary S."/>
            <person name="Ortiz-Castellanos L."/>
            <person name="Poulter R."/>
            <person name="Rodriguez-Romero J."/>
            <person name="Ruiz-Herrera J."/>
            <person name="Shen Y.-Q."/>
            <person name="Zeng Q."/>
            <person name="Galagan J."/>
            <person name="Birren B.W."/>
            <person name="Cuomo C.A."/>
            <person name="Wickes B.L."/>
        </authorList>
    </citation>
    <scope>NUCLEOTIDE SEQUENCE [LARGE SCALE GENOMIC DNA]</scope>
    <source>
        <strain evidence="3">RA 99-880 / ATCC MYA-4621 / FGSC 9543 / NRRL 43880</strain>
    </source>
</reference>
<dbReference type="AlphaFoldDB" id="I1BRH8"/>
<dbReference type="OrthoDB" id="2143914at2759"/>
<dbReference type="EMBL" id="CH476733">
    <property type="protein sequence ID" value="EIE78808.1"/>
    <property type="molecule type" value="Genomic_DNA"/>
</dbReference>
<accession>I1BRH8</accession>
<name>I1BRH8_RHIO9</name>
<proteinExistence type="predicted"/>
<gene>
    <name evidence="2" type="ORF">RO3G_03513</name>
</gene>
<dbReference type="RefSeq" id="XP_067514204.1">
    <property type="nucleotide sequence ID" value="XM_067658103.1"/>
</dbReference>
<evidence type="ECO:0000313" key="3">
    <source>
        <dbReference type="Proteomes" id="UP000009138"/>
    </source>
</evidence>
<evidence type="ECO:0000256" key="1">
    <source>
        <dbReference type="SAM" id="MobiDB-lite"/>
    </source>
</evidence>
<keyword evidence="3" id="KW-1185">Reference proteome</keyword>
<dbReference type="Proteomes" id="UP000009138">
    <property type="component" value="Unassembled WGS sequence"/>
</dbReference>
<dbReference type="InParanoid" id="I1BRH8"/>